<evidence type="ECO:0000256" key="5">
    <source>
        <dbReference type="ARBA" id="ARBA00022825"/>
    </source>
</evidence>
<keyword evidence="3" id="KW-0645">Protease</keyword>
<dbReference type="InterPro" id="IPR001254">
    <property type="entry name" value="Trypsin_dom"/>
</dbReference>
<organism evidence="8 9">
    <name type="scientific">Saccoglossus kowalevskii</name>
    <name type="common">Acorn worm</name>
    <dbReference type="NCBI Taxonomy" id="10224"/>
    <lineage>
        <taxon>Eukaryota</taxon>
        <taxon>Metazoa</taxon>
        <taxon>Hemichordata</taxon>
        <taxon>Enteropneusta</taxon>
        <taxon>Harrimaniidae</taxon>
        <taxon>Saccoglossus</taxon>
    </lineage>
</organism>
<dbReference type="PROSITE" id="PS50240">
    <property type="entry name" value="TRYPSIN_DOM"/>
    <property type="match status" value="1"/>
</dbReference>
<dbReference type="Gene3D" id="2.40.10.10">
    <property type="entry name" value="Trypsin-like serine proteases"/>
    <property type="match status" value="2"/>
</dbReference>
<keyword evidence="8" id="KW-1185">Reference proteome</keyword>
<dbReference type="CDD" id="cd00190">
    <property type="entry name" value="Tryp_SPc"/>
    <property type="match status" value="1"/>
</dbReference>
<evidence type="ECO:0000313" key="9">
    <source>
        <dbReference type="RefSeq" id="XP_006824147.1"/>
    </source>
</evidence>
<dbReference type="InterPro" id="IPR049109">
    <property type="entry name" value="TARSH/FNDC1_C"/>
</dbReference>
<accession>A0ABM0MVV6</accession>
<name>A0ABM0MVV6_SACKO</name>
<dbReference type="InterPro" id="IPR018114">
    <property type="entry name" value="TRYPSIN_HIS"/>
</dbReference>
<evidence type="ECO:0000259" key="7">
    <source>
        <dbReference type="PROSITE" id="PS50240"/>
    </source>
</evidence>
<reference evidence="9" key="1">
    <citation type="submission" date="2025-08" db="UniProtKB">
        <authorList>
            <consortium name="RefSeq"/>
        </authorList>
    </citation>
    <scope>IDENTIFICATION</scope>
    <source>
        <tissue evidence="9">Testes</tissue>
    </source>
</reference>
<dbReference type="InterPro" id="IPR009003">
    <property type="entry name" value="Peptidase_S1_PA"/>
</dbReference>
<dbReference type="PRINTS" id="PR00722">
    <property type="entry name" value="CHYMOTRYPSIN"/>
</dbReference>
<gene>
    <name evidence="9" type="primary">LOC100368155</name>
</gene>
<evidence type="ECO:0000256" key="1">
    <source>
        <dbReference type="ARBA" id="ARBA00004613"/>
    </source>
</evidence>
<dbReference type="SMART" id="SM00020">
    <property type="entry name" value="Tryp_SPc"/>
    <property type="match status" value="1"/>
</dbReference>
<keyword evidence="2" id="KW-0964">Secreted</keyword>
<evidence type="ECO:0000256" key="4">
    <source>
        <dbReference type="ARBA" id="ARBA00022801"/>
    </source>
</evidence>
<dbReference type="GeneID" id="100368155"/>
<dbReference type="InterPro" id="IPR050127">
    <property type="entry name" value="Serine_Proteases_S1"/>
</dbReference>
<evidence type="ECO:0000256" key="6">
    <source>
        <dbReference type="SAM" id="Coils"/>
    </source>
</evidence>
<dbReference type="InterPro" id="IPR043504">
    <property type="entry name" value="Peptidase_S1_PA_chymotrypsin"/>
</dbReference>
<evidence type="ECO:0000313" key="8">
    <source>
        <dbReference type="Proteomes" id="UP000694865"/>
    </source>
</evidence>
<dbReference type="InterPro" id="IPR001314">
    <property type="entry name" value="Peptidase_S1A"/>
</dbReference>
<feature type="coiled-coil region" evidence="6">
    <location>
        <begin position="170"/>
        <end position="204"/>
    </location>
</feature>
<dbReference type="PROSITE" id="PS00134">
    <property type="entry name" value="TRYPSIN_HIS"/>
    <property type="match status" value="1"/>
</dbReference>
<keyword evidence="4" id="KW-0378">Hydrolase</keyword>
<keyword evidence="5" id="KW-0720">Serine protease</keyword>
<evidence type="ECO:0000256" key="2">
    <source>
        <dbReference type="ARBA" id="ARBA00022525"/>
    </source>
</evidence>
<sequence length="539" mass="59700">MAMLFDTTRNKHFCGGALLNRKWVITAAHCIALTYVTETTLQVHLGKYNADEVEEEQRVYEVDEIILHPEYDLGSYDADIALIRLKSACGLHRLRHTRSFPSSSPFGLYILVLVSYSLQSGDRWYLLGLVSWGVGCARPDLPGVYTTIHRFHDWVTATASDGEESCINTEENYLEEIRLKELEIEELESALAEMSGEIGQIRQELYTCRAGRSGGENPRPTPEPVEQEERISCSHGYCPGASTTKAVCINGYCQCLSASYHTYTCLPLVGGCTIKKNSDISAASATLSGNERETYSCLNLDNENYEVHAIGVYEALISYYISDTTLRSEGGVIRSTEKLSYSNETPYGYGTDTGGGNTVNLLMYINNRFGPVTSFTGTYKANEWSLSVGQLPPGVRSAPVSVDKNQWTLYAFEYDDRWTDCHGDQYVRMTSYDIGRYVGVVLCTSDKYKILLADDLEEEFLNIGDISGTGKDHCEFVGGNDDIVANVFTGNIFQAPLTPGFYRSERGETPTYGFIGGGVATTWTGRHSARAYECGVSIP</sequence>
<dbReference type="Pfam" id="PF00089">
    <property type="entry name" value="Trypsin"/>
    <property type="match status" value="2"/>
</dbReference>
<comment type="subcellular location">
    <subcellularLocation>
        <location evidence="1">Secreted</location>
    </subcellularLocation>
</comment>
<dbReference type="Pfam" id="PF21731">
    <property type="entry name" value="TARSH_C"/>
    <property type="match status" value="1"/>
</dbReference>
<keyword evidence="6" id="KW-0175">Coiled coil</keyword>
<feature type="domain" description="Peptidase S1" evidence="7">
    <location>
        <begin position="1"/>
        <end position="160"/>
    </location>
</feature>
<protein>
    <submittedName>
        <fullName evidence="9">Uncharacterized protein LOC100368155</fullName>
    </submittedName>
</protein>
<evidence type="ECO:0000256" key="3">
    <source>
        <dbReference type="ARBA" id="ARBA00022670"/>
    </source>
</evidence>
<dbReference type="PANTHER" id="PTHR24264">
    <property type="entry name" value="TRYPSIN-RELATED"/>
    <property type="match status" value="1"/>
</dbReference>
<dbReference type="Proteomes" id="UP000694865">
    <property type="component" value="Unplaced"/>
</dbReference>
<proteinExistence type="predicted"/>
<dbReference type="SUPFAM" id="SSF50494">
    <property type="entry name" value="Trypsin-like serine proteases"/>
    <property type="match status" value="1"/>
</dbReference>
<dbReference type="PANTHER" id="PTHR24264:SF65">
    <property type="entry name" value="SRCR DOMAIN-CONTAINING PROTEIN"/>
    <property type="match status" value="1"/>
</dbReference>
<dbReference type="RefSeq" id="XP_006824147.1">
    <property type="nucleotide sequence ID" value="XM_006824084.1"/>
</dbReference>